<name>A0A542ZEW7_9MICO</name>
<dbReference type="EMBL" id="VFOQ01000001">
    <property type="protein sequence ID" value="TQL58851.1"/>
    <property type="molecule type" value="Genomic_DNA"/>
</dbReference>
<gene>
    <name evidence="6" type="ORF">FB474_0190</name>
</gene>
<dbReference type="SUPFAM" id="SSF50494">
    <property type="entry name" value="Trypsin-like serine proteases"/>
    <property type="match status" value="1"/>
</dbReference>
<dbReference type="PRINTS" id="PR00834">
    <property type="entry name" value="PROTEASES2C"/>
</dbReference>
<dbReference type="InterPro" id="IPR001478">
    <property type="entry name" value="PDZ"/>
</dbReference>
<dbReference type="Pfam" id="PF13365">
    <property type="entry name" value="Trypsin_2"/>
    <property type="match status" value="1"/>
</dbReference>
<dbReference type="PROSITE" id="PS50106">
    <property type="entry name" value="PDZ"/>
    <property type="match status" value="1"/>
</dbReference>
<keyword evidence="3" id="KW-0378">Hydrolase</keyword>
<dbReference type="Gene3D" id="2.30.42.10">
    <property type="match status" value="1"/>
</dbReference>
<feature type="region of interest" description="Disordered" evidence="4">
    <location>
        <begin position="1"/>
        <end position="53"/>
    </location>
</feature>
<dbReference type="GO" id="GO:0006508">
    <property type="term" value="P:proteolysis"/>
    <property type="evidence" value="ECO:0007669"/>
    <property type="project" value="UniProtKB-KW"/>
</dbReference>
<accession>A0A542ZEW7</accession>
<dbReference type="InterPro" id="IPR009003">
    <property type="entry name" value="Peptidase_S1_PA"/>
</dbReference>
<dbReference type="InterPro" id="IPR036034">
    <property type="entry name" value="PDZ_sf"/>
</dbReference>
<keyword evidence="7" id="KW-1185">Reference proteome</keyword>
<organism evidence="6 7">
    <name type="scientific">Oryzihumus leptocrescens</name>
    <dbReference type="NCBI Taxonomy" id="297536"/>
    <lineage>
        <taxon>Bacteria</taxon>
        <taxon>Bacillati</taxon>
        <taxon>Actinomycetota</taxon>
        <taxon>Actinomycetes</taxon>
        <taxon>Micrococcales</taxon>
        <taxon>Intrasporangiaceae</taxon>
        <taxon>Oryzihumus</taxon>
    </lineage>
</organism>
<evidence type="ECO:0000256" key="2">
    <source>
        <dbReference type="ARBA" id="ARBA00022670"/>
    </source>
</evidence>
<dbReference type="OrthoDB" id="9758917at2"/>
<evidence type="ECO:0000256" key="3">
    <source>
        <dbReference type="ARBA" id="ARBA00022801"/>
    </source>
</evidence>
<sequence length="431" mass="43061">MTYGPVPPASEPQPTQPLWYGEHTAGPSQPAAPQNPAEPPPPVWTKAGADRDRRPRRLVELVSVAVLAAVLASGTTYAVTHTDTAATTTSTTSLGATQSAPVVQANPSSPDWAATSGVVVPSVVSISIDSQQGSAKGSGVIIDKSGHVVTNNHVVSGLGQGSQITVTLHDQRSYSASVVGTDPATDLAVIKLENAPSDLKPIAFGDATRLTVGEPVMAVGNPLGLAGTVTTGIVSALNRPVTTEDSSGGDQLGGSTGEPVVTNAIQTSAAINPGNSGGALVNAGGQLVGINSSIASVSGSSSGSQSGNIGIGFAIPVNEVKAIADQLIQTGKAQHAYLGVSSRDATVTDGSAKRSAAQIGQVVSGTPAADAGLKTGDAIIAVNGTPVSSAESLVAQIRERTVGEKVTLTVVRGGKQLQVPVTLAVRPDTNQ</sequence>
<dbReference type="Gene3D" id="2.40.10.10">
    <property type="entry name" value="Trypsin-like serine proteases"/>
    <property type="match status" value="2"/>
</dbReference>
<feature type="domain" description="PDZ" evidence="5">
    <location>
        <begin position="327"/>
        <end position="414"/>
    </location>
</feature>
<dbReference type="CDD" id="cd06779">
    <property type="entry name" value="cpPDZ_Deg_HtrA-like"/>
    <property type="match status" value="1"/>
</dbReference>
<protein>
    <submittedName>
        <fullName evidence="6">Putative serine protease PepD</fullName>
    </submittedName>
</protein>
<dbReference type="InterPro" id="IPR043504">
    <property type="entry name" value="Peptidase_S1_PA_chymotrypsin"/>
</dbReference>
<dbReference type="PANTHER" id="PTHR43343">
    <property type="entry name" value="PEPTIDASE S12"/>
    <property type="match status" value="1"/>
</dbReference>
<evidence type="ECO:0000313" key="7">
    <source>
        <dbReference type="Proteomes" id="UP000319514"/>
    </source>
</evidence>
<reference evidence="6 7" key="1">
    <citation type="submission" date="2019-06" db="EMBL/GenBank/DDBJ databases">
        <title>Sequencing the genomes of 1000 actinobacteria strains.</title>
        <authorList>
            <person name="Klenk H.-P."/>
        </authorList>
    </citation>
    <scope>NUCLEOTIDE SEQUENCE [LARGE SCALE GENOMIC DNA]</scope>
    <source>
        <strain evidence="6 7">DSM 18082</strain>
    </source>
</reference>
<proteinExistence type="inferred from homology"/>
<comment type="caution">
    <text evidence="6">The sequence shown here is derived from an EMBL/GenBank/DDBJ whole genome shotgun (WGS) entry which is preliminary data.</text>
</comment>
<dbReference type="GO" id="GO:0004252">
    <property type="term" value="F:serine-type endopeptidase activity"/>
    <property type="evidence" value="ECO:0007669"/>
    <property type="project" value="InterPro"/>
</dbReference>
<dbReference type="Pfam" id="PF13180">
    <property type="entry name" value="PDZ_2"/>
    <property type="match status" value="1"/>
</dbReference>
<dbReference type="InterPro" id="IPR001940">
    <property type="entry name" value="Peptidase_S1C"/>
</dbReference>
<dbReference type="SMART" id="SM00228">
    <property type="entry name" value="PDZ"/>
    <property type="match status" value="1"/>
</dbReference>
<dbReference type="AlphaFoldDB" id="A0A542ZEW7"/>
<keyword evidence="2 6" id="KW-0645">Protease</keyword>
<evidence type="ECO:0000259" key="5">
    <source>
        <dbReference type="PROSITE" id="PS50106"/>
    </source>
</evidence>
<dbReference type="RefSeq" id="WP_141786936.1">
    <property type="nucleotide sequence ID" value="NZ_BAAAKX010000003.1"/>
</dbReference>
<dbReference type="Proteomes" id="UP000319514">
    <property type="component" value="Unassembled WGS sequence"/>
</dbReference>
<dbReference type="SUPFAM" id="SSF50156">
    <property type="entry name" value="PDZ domain-like"/>
    <property type="match status" value="1"/>
</dbReference>
<dbReference type="PANTHER" id="PTHR43343:SF3">
    <property type="entry name" value="PROTEASE DO-LIKE 8, CHLOROPLASTIC"/>
    <property type="match status" value="1"/>
</dbReference>
<evidence type="ECO:0000256" key="1">
    <source>
        <dbReference type="ARBA" id="ARBA00010541"/>
    </source>
</evidence>
<dbReference type="InterPro" id="IPR051201">
    <property type="entry name" value="Chloro_Bact_Ser_Proteases"/>
</dbReference>
<feature type="compositionally biased region" description="Pro residues" evidence="4">
    <location>
        <begin position="1"/>
        <end position="15"/>
    </location>
</feature>
<evidence type="ECO:0000256" key="4">
    <source>
        <dbReference type="SAM" id="MobiDB-lite"/>
    </source>
</evidence>
<comment type="similarity">
    <text evidence="1">Belongs to the peptidase S1C family.</text>
</comment>
<evidence type="ECO:0000313" key="6">
    <source>
        <dbReference type="EMBL" id="TQL58851.1"/>
    </source>
</evidence>
<feature type="compositionally biased region" description="Low complexity" evidence="4">
    <location>
        <begin position="25"/>
        <end position="35"/>
    </location>
</feature>